<name>A0A7D5KU59_9EURY</name>
<dbReference type="OrthoDB" id="383128at2157"/>
<accession>A0A7D5KU59</accession>
<reference evidence="2 3" key="1">
    <citation type="submission" date="2020-07" db="EMBL/GenBank/DDBJ databases">
        <title>Gai3-2, isolated from salt lake.</title>
        <authorList>
            <person name="Cui H."/>
            <person name="Shi X."/>
        </authorList>
    </citation>
    <scope>NUCLEOTIDE SEQUENCE [LARGE SCALE GENOMIC DNA]</scope>
    <source>
        <strain evidence="2 3">Gai3-2</strain>
    </source>
</reference>
<evidence type="ECO:0000313" key="2">
    <source>
        <dbReference type="EMBL" id="QLG27020.1"/>
    </source>
</evidence>
<dbReference type="KEGG" id="halg:HUG10_05450"/>
<dbReference type="EMBL" id="CP058529">
    <property type="protein sequence ID" value="QLG27020.1"/>
    <property type="molecule type" value="Genomic_DNA"/>
</dbReference>
<protein>
    <submittedName>
        <fullName evidence="2">Uncharacterized protein</fullName>
    </submittedName>
</protein>
<organism evidence="2 3">
    <name type="scientific">Halorarum halophilum</name>
    <dbReference type="NCBI Taxonomy" id="2743090"/>
    <lineage>
        <taxon>Archaea</taxon>
        <taxon>Methanobacteriati</taxon>
        <taxon>Methanobacteriota</taxon>
        <taxon>Stenosarchaea group</taxon>
        <taxon>Halobacteria</taxon>
        <taxon>Halobacteriales</taxon>
        <taxon>Haloferacaceae</taxon>
        <taxon>Halorarum</taxon>
    </lineage>
</organism>
<dbReference type="GeneID" id="56028257"/>
<sequence length="136" mass="15066">MYDEDVRGDLGLIVLEAFAHDVPVVGLHVLTHQDPGVPDIAVDIRSDDPEAHDRTHDGSEAAARRLEAFETALQDLLLTAYAEDELADPVGVWRLEFPSPHVPDWSVEISFRMSDGGSSERSAPERRKRHATARDS</sequence>
<proteinExistence type="predicted"/>
<dbReference type="Proteomes" id="UP000509750">
    <property type="component" value="Chromosome"/>
</dbReference>
<feature type="compositionally biased region" description="Basic residues" evidence="1">
    <location>
        <begin position="126"/>
        <end position="136"/>
    </location>
</feature>
<evidence type="ECO:0000313" key="3">
    <source>
        <dbReference type="Proteomes" id="UP000509750"/>
    </source>
</evidence>
<dbReference type="AlphaFoldDB" id="A0A7D5KU59"/>
<keyword evidence="3" id="KW-1185">Reference proteome</keyword>
<dbReference type="RefSeq" id="WP_179168595.1">
    <property type="nucleotide sequence ID" value="NZ_CP058529.1"/>
</dbReference>
<gene>
    <name evidence="2" type="ORF">HUG10_05450</name>
</gene>
<evidence type="ECO:0000256" key="1">
    <source>
        <dbReference type="SAM" id="MobiDB-lite"/>
    </source>
</evidence>
<feature type="region of interest" description="Disordered" evidence="1">
    <location>
        <begin position="113"/>
        <end position="136"/>
    </location>
</feature>